<keyword evidence="8" id="KW-0732">Signal</keyword>
<organism evidence="10 11">
    <name type="scientific">Streptomyces niveiscabiei</name>
    <dbReference type="NCBI Taxonomy" id="164115"/>
    <lineage>
        <taxon>Bacteria</taxon>
        <taxon>Bacillati</taxon>
        <taxon>Actinomycetota</taxon>
        <taxon>Actinomycetes</taxon>
        <taxon>Kitasatosporales</taxon>
        <taxon>Streptomycetaceae</taxon>
        <taxon>Streptomyces</taxon>
    </lineage>
</organism>
<keyword evidence="5 6" id="KW-0961">Cell wall biogenesis/degradation</keyword>
<proteinExistence type="predicted"/>
<evidence type="ECO:0000313" key="10">
    <source>
        <dbReference type="EMBL" id="MFM9611543.1"/>
    </source>
</evidence>
<evidence type="ECO:0000256" key="4">
    <source>
        <dbReference type="ARBA" id="ARBA00022984"/>
    </source>
</evidence>
<dbReference type="EMBL" id="JBJVNI010000012">
    <property type="protein sequence ID" value="MFM9611543.1"/>
    <property type="molecule type" value="Genomic_DNA"/>
</dbReference>
<evidence type="ECO:0000256" key="1">
    <source>
        <dbReference type="ARBA" id="ARBA00004752"/>
    </source>
</evidence>
<dbReference type="PANTHER" id="PTHR30582">
    <property type="entry name" value="L,D-TRANSPEPTIDASE"/>
    <property type="match status" value="1"/>
</dbReference>
<dbReference type="SUPFAM" id="SSF141523">
    <property type="entry name" value="L,D-transpeptidase catalytic domain-like"/>
    <property type="match status" value="1"/>
</dbReference>
<dbReference type="InterPro" id="IPR038063">
    <property type="entry name" value="Transpep_catalytic_dom"/>
</dbReference>
<dbReference type="Proteomes" id="UP001631957">
    <property type="component" value="Unassembled WGS sequence"/>
</dbReference>
<dbReference type="PROSITE" id="PS52029">
    <property type="entry name" value="LD_TPASE"/>
    <property type="match status" value="1"/>
</dbReference>
<feature type="chain" id="PRO_5047543437" evidence="8">
    <location>
        <begin position="28"/>
        <end position="254"/>
    </location>
</feature>
<evidence type="ECO:0000259" key="9">
    <source>
        <dbReference type="PROSITE" id="PS52029"/>
    </source>
</evidence>
<dbReference type="InterPro" id="IPR005490">
    <property type="entry name" value="LD_TPept_cat_dom"/>
</dbReference>
<feature type="active site" description="Nucleophile" evidence="6">
    <location>
        <position position="194"/>
    </location>
</feature>
<dbReference type="Pfam" id="PF03734">
    <property type="entry name" value="YkuD"/>
    <property type="match status" value="1"/>
</dbReference>
<dbReference type="PANTHER" id="PTHR30582:SF33">
    <property type="entry name" value="EXPORTED PROTEIN"/>
    <property type="match status" value="1"/>
</dbReference>
<reference evidence="10 11" key="1">
    <citation type="submission" date="2024-12" db="EMBL/GenBank/DDBJ databases">
        <title>Forecasting of Potato common scab and diversities of Pathogenic streptomyces spp. in china.</title>
        <authorList>
            <person name="Handique U."/>
            <person name="Wu J."/>
        </authorList>
    </citation>
    <scope>NUCLEOTIDE SEQUENCE [LARGE SCALE GENOMIC DNA]</scope>
    <source>
        <strain evidence="10 11">ZRIMU1530</strain>
    </source>
</reference>
<name>A0ABW9HXJ9_9ACTN</name>
<feature type="domain" description="L,D-TPase catalytic" evidence="9">
    <location>
        <begin position="107"/>
        <end position="218"/>
    </location>
</feature>
<feature type="signal peptide" evidence="8">
    <location>
        <begin position="1"/>
        <end position="27"/>
    </location>
</feature>
<evidence type="ECO:0000256" key="2">
    <source>
        <dbReference type="ARBA" id="ARBA00022679"/>
    </source>
</evidence>
<evidence type="ECO:0000256" key="8">
    <source>
        <dbReference type="SAM" id="SignalP"/>
    </source>
</evidence>
<evidence type="ECO:0000313" key="11">
    <source>
        <dbReference type="Proteomes" id="UP001631957"/>
    </source>
</evidence>
<dbReference type="RefSeq" id="WP_079056919.1">
    <property type="nucleotide sequence ID" value="NZ_JBJVNI010000012.1"/>
</dbReference>
<dbReference type="EC" id="2.-.-.-" evidence="10"/>
<evidence type="ECO:0000256" key="3">
    <source>
        <dbReference type="ARBA" id="ARBA00022960"/>
    </source>
</evidence>
<dbReference type="InterPro" id="IPR050979">
    <property type="entry name" value="LD-transpeptidase"/>
</dbReference>
<accession>A0ABW9HXJ9</accession>
<gene>
    <name evidence="10" type="ORF">ACKI18_22860</name>
</gene>
<evidence type="ECO:0000256" key="6">
    <source>
        <dbReference type="PROSITE-ProRule" id="PRU01373"/>
    </source>
</evidence>
<dbReference type="GO" id="GO:0016740">
    <property type="term" value="F:transferase activity"/>
    <property type="evidence" value="ECO:0007669"/>
    <property type="project" value="UniProtKB-KW"/>
</dbReference>
<evidence type="ECO:0000256" key="5">
    <source>
        <dbReference type="ARBA" id="ARBA00023316"/>
    </source>
</evidence>
<dbReference type="CDD" id="cd16913">
    <property type="entry name" value="YkuD_like"/>
    <property type="match status" value="1"/>
</dbReference>
<feature type="active site" description="Proton donor/acceptor" evidence="6">
    <location>
        <position position="180"/>
    </location>
</feature>
<feature type="region of interest" description="Disordered" evidence="7">
    <location>
        <begin position="232"/>
        <end position="254"/>
    </location>
</feature>
<keyword evidence="11" id="KW-1185">Reference proteome</keyword>
<dbReference type="Gene3D" id="2.40.440.10">
    <property type="entry name" value="L,D-transpeptidase catalytic domain-like"/>
    <property type="match status" value="1"/>
</dbReference>
<evidence type="ECO:0000256" key="7">
    <source>
        <dbReference type="SAM" id="MobiDB-lite"/>
    </source>
</evidence>
<protein>
    <submittedName>
        <fullName evidence="10">L,D-transpeptidase</fullName>
        <ecNumber evidence="10">2.-.-.-</ecNumber>
    </submittedName>
</protein>
<keyword evidence="3 6" id="KW-0133">Cell shape</keyword>
<sequence length="254" mass="27471">MRQVGRWLSGAVGVLCAVGVVAAPAGAAPAACNTSTGPYQRQLERHLGLVVDGRQSVGDCRVIRGFQGRNGVVPADGYAGLGTYRMMLVVEAARNPNVGGKCPVRKYRVACVDLTRQLMWVQVGKRVVYKPVPVRSGRDGYETRVGWHRVYWRDRDHYSSLYDGAPMPYSQFFDGGQAFHGTYGDLFSGGSHGCVNLRLADARRLWGVLKLEDAVFVYGVKPGTARSVPYVAPVPTGDPAPVTEVGPPPNPDPE</sequence>
<keyword evidence="2 10" id="KW-0808">Transferase</keyword>
<keyword evidence="4 6" id="KW-0573">Peptidoglycan synthesis</keyword>
<comment type="pathway">
    <text evidence="1 6">Cell wall biogenesis; peptidoglycan biosynthesis.</text>
</comment>
<comment type="caution">
    <text evidence="10">The sequence shown here is derived from an EMBL/GenBank/DDBJ whole genome shotgun (WGS) entry which is preliminary data.</text>
</comment>